<accession>A0A6N8UDN8</accession>
<dbReference type="Proteomes" id="UP000434036">
    <property type="component" value="Unassembled WGS sequence"/>
</dbReference>
<keyword evidence="6 7" id="KW-0472">Membrane</keyword>
<comment type="subcellular location">
    <subcellularLocation>
        <location evidence="1">Cell membrane</location>
        <topology evidence="1">Multi-pass membrane protein</topology>
    </subcellularLocation>
</comment>
<keyword evidence="10" id="KW-1185">Reference proteome</keyword>
<keyword evidence="4 7" id="KW-0812">Transmembrane</keyword>
<reference evidence="9 10" key="2">
    <citation type="submission" date="2020-01" db="EMBL/GenBank/DDBJ databases">
        <title>Clostridiaceae sp. nov. isolated from the gut of human by culturomics.</title>
        <authorList>
            <person name="Chang Y."/>
        </authorList>
    </citation>
    <scope>NUCLEOTIDE SEQUENCE [LARGE SCALE GENOMIC DNA]</scope>
    <source>
        <strain evidence="9 10">DONG20-135</strain>
    </source>
</reference>
<sequence length="344" mass="38310">MKAGKKMHDQEAYAFCSQLALILHTGIPIIDGLQVMDQGDMDSQLIHQIKESLILHGTLSKALEELNCFDHYVLSMIEIGERSGNLDEVMDALSSYFKQNMEIREKIKEVVSYPLFLLLIMIVVIGVIVIKVLPIFQNVLHALGTELSPLALTLLTVGTAIGQYGFYILCVLIGLIGFFLVYRYYQHRKHGYHDPLQSIFFRGIGDKIAVGRLTYALNLLLSSGCDMQGAMALLPGLVDHPKTLQRLEACQQLLAKGERLEDALMESQLYEGLYAKMLYMGFRSGSGEKVLKEIAELCDQDIDRAVTHYLNIVEPAVVITLSVVVGIILMSVMLPLLSIMSTIS</sequence>
<keyword evidence="5 7" id="KW-1133">Transmembrane helix</keyword>
<feature type="domain" description="Type II secretion system protein GspF" evidence="8">
    <location>
        <begin position="216"/>
        <end position="335"/>
    </location>
</feature>
<dbReference type="InterPro" id="IPR042094">
    <property type="entry name" value="T2SS_GspF_sf"/>
</dbReference>
<dbReference type="InterPro" id="IPR018076">
    <property type="entry name" value="T2SS_GspF_dom"/>
</dbReference>
<evidence type="ECO:0000259" key="8">
    <source>
        <dbReference type="Pfam" id="PF00482"/>
    </source>
</evidence>
<evidence type="ECO:0000313" key="10">
    <source>
        <dbReference type="Proteomes" id="UP000434036"/>
    </source>
</evidence>
<comment type="caution">
    <text evidence="9">The sequence shown here is derived from an EMBL/GenBank/DDBJ whole genome shotgun (WGS) entry which is preliminary data.</text>
</comment>
<evidence type="ECO:0000256" key="7">
    <source>
        <dbReference type="SAM" id="Phobius"/>
    </source>
</evidence>
<evidence type="ECO:0000256" key="2">
    <source>
        <dbReference type="ARBA" id="ARBA00005745"/>
    </source>
</evidence>
<name>A0A6N8UDN8_9FIRM</name>
<dbReference type="Pfam" id="PF00482">
    <property type="entry name" value="T2SSF"/>
    <property type="match status" value="2"/>
</dbReference>
<feature type="transmembrane region" description="Helical" evidence="7">
    <location>
        <begin position="164"/>
        <end position="185"/>
    </location>
</feature>
<organism evidence="9 10">
    <name type="scientific">Copranaerobaculum intestinale</name>
    <dbReference type="NCBI Taxonomy" id="2692629"/>
    <lineage>
        <taxon>Bacteria</taxon>
        <taxon>Bacillati</taxon>
        <taxon>Bacillota</taxon>
        <taxon>Erysipelotrichia</taxon>
        <taxon>Erysipelotrichales</taxon>
        <taxon>Erysipelotrichaceae</taxon>
        <taxon>Copranaerobaculum</taxon>
    </lineage>
</organism>
<feature type="transmembrane region" description="Helical" evidence="7">
    <location>
        <begin position="316"/>
        <end position="337"/>
    </location>
</feature>
<keyword evidence="3" id="KW-1003">Cell membrane</keyword>
<evidence type="ECO:0000256" key="4">
    <source>
        <dbReference type="ARBA" id="ARBA00022692"/>
    </source>
</evidence>
<comment type="similarity">
    <text evidence="2">Belongs to the GSP F family.</text>
</comment>
<dbReference type="GO" id="GO:0005886">
    <property type="term" value="C:plasma membrane"/>
    <property type="evidence" value="ECO:0007669"/>
    <property type="project" value="UniProtKB-SubCell"/>
</dbReference>
<evidence type="ECO:0000256" key="3">
    <source>
        <dbReference type="ARBA" id="ARBA00022475"/>
    </source>
</evidence>
<dbReference type="AlphaFoldDB" id="A0A6N8UDN8"/>
<evidence type="ECO:0000256" key="6">
    <source>
        <dbReference type="ARBA" id="ARBA00023136"/>
    </source>
</evidence>
<reference evidence="9 10" key="1">
    <citation type="submission" date="2019-12" db="EMBL/GenBank/DDBJ databases">
        <authorList>
            <person name="Yang R."/>
        </authorList>
    </citation>
    <scope>NUCLEOTIDE SEQUENCE [LARGE SCALE GENOMIC DNA]</scope>
    <source>
        <strain evidence="9 10">DONG20-135</strain>
    </source>
</reference>
<evidence type="ECO:0000313" key="9">
    <source>
        <dbReference type="EMBL" id="MXQ74539.1"/>
    </source>
</evidence>
<dbReference type="PRINTS" id="PR00812">
    <property type="entry name" value="BCTERIALGSPF"/>
</dbReference>
<feature type="transmembrane region" description="Helical" evidence="7">
    <location>
        <begin position="110"/>
        <end position="133"/>
    </location>
</feature>
<dbReference type="PANTHER" id="PTHR30012:SF0">
    <property type="entry name" value="TYPE II SECRETION SYSTEM PROTEIN F-RELATED"/>
    <property type="match status" value="1"/>
</dbReference>
<evidence type="ECO:0000256" key="1">
    <source>
        <dbReference type="ARBA" id="ARBA00004651"/>
    </source>
</evidence>
<feature type="domain" description="Type II secretion system protein GspF" evidence="8">
    <location>
        <begin position="15"/>
        <end position="134"/>
    </location>
</feature>
<dbReference type="EMBL" id="WUUQ01000009">
    <property type="protein sequence ID" value="MXQ74539.1"/>
    <property type="molecule type" value="Genomic_DNA"/>
</dbReference>
<dbReference type="Gene3D" id="1.20.81.30">
    <property type="entry name" value="Type II secretion system (T2SS), domain F"/>
    <property type="match status" value="2"/>
</dbReference>
<proteinExistence type="inferred from homology"/>
<dbReference type="PANTHER" id="PTHR30012">
    <property type="entry name" value="GENERAL SECRETION PATHWAY PROTEIN"/>
    <property type="match status" value="1"/>
</dbReference>
<evidence type="ECO:0000256" key="5">
    <source>
        <dbReference type="ARBA" id="ARBA00022989"/>
    </source>
</evidence>
<protein>
    <recommendedName>
        <fullName evidence="8">Type II secretion system protein GspF domain-containing protein</fullName>
    </recommendedName>
</protein>
<dbReference type="RefSeq" id="WP_160625923.1">
    <property type="nucleotide sequence ID" value="NZ_WUUQ01000009.1"/>
</dbReference>
<gene>
    <name evidence="9" type="ORF">GSF08_11440</name>
</gene>
<dbReference type="InterPro" id="IPR003004">
    <property type="entry name" value="GspF/PilC"/>
</dbReference>